<feature type="transmembrane region" description="Helical" evidence="5">
    <location>
        <begin position="37"/>
        <end position="54"/>
    </location>
</feature>
<feature type="domain" description="Integral membrane bound transporter" evidence="6">
    <location>
        <begin position="191"/>
        <end position="315"/>
    </location>
</feature>
<keyword evidence="2 5" id="KW-0812">Transmembrane</keyword>
<dbReference type="InterPro" id="IPR049453">
    <property type="entry name" value="Memb_transporter_dom"/>
</dbReference>
<keyword evidence="3 5" id="KW-1133">Transmembrane helix</keyword>
<evidence type="ECO:0000313" key="8">
    <source>
        <dbReference type="Proteomes" id="UP000539075"/>
    </source>
</evidence>
<comment type="subcellular location">
    <subcellularLocation>
        <location evidence="1">Membrane</location>
        <topology evidence="1">Multi-pass membrane protein</topology>
    </subcellularLocation>
</comment>
<evidence type="ECO:0000256" key="1">
    <source>
        <dbReference type="ARBA" id="ARBA00004141"/>
    </source>
</evidence>
<dbReference type="GO" id="GO:0016020">
    <property type="term" value="C:membrane"/>
    <property type="evidence" value="ECO:0007669"/>
    <property type="project" value="UniProtKB-SubCell"/>
</dbReference>
<keyword evidence="4 5" id="KW-0472">Membrane</keyword>
<evidence type="ECO:0000256" key="5">
    <source>
        <dbReference type="SAM" id="Phobius"/>
    </source>
</evidence>
<accession>A0A7W8C257</accession>
<feature type="transmembrane region" description="Helical" evidence="5">
    <location>
        <begin position="300"/>
        <end position="321"/>
    </location>
</feature>
<organism evidence="7 8">
    <name type="scientific">Desulfovibrio intestinalis</name>
    <dbReference type="NCBI Taxonomy" id="58621"/>
    <lineage>
        <taxon>Bacteria</taxon>
        <taxon>Pseudomonadati</taxon>
        <taxon>Thermodesulfobacteriota</taxon>
        <taxon>Desulfovibrionia</taxon>
        <taxon>Desulfovibrionales</taxon>
        <taxon>Desulfovibrionaceae</taxon>
        <taxon>Desulfovibrio</taxon>
    </lineage>
</organism>
<reference evidence="7 8" key="1">
    <citation type="submission" date="2020-08" db="EMBL/GenBank/DDBJ databases">
        <title>Genomic Encyclopedia of Type Strains, Phase IV (KMG-IV): sequencing the most valuable type-strain genomes for metagenomic binning, comparative biology and taxonomic classification.</title>
        <authorList>
            <person name="Goeker M."/>
        </authorList>
    </citation>
    <scope>NUCLEOTIDE SEQUENCE [LARGE SCALE GENOMIC DNA]</scope>
    <source>
        <strain evidence="7 8">DSM 11275</strain>
    </source>
</reference>
<protein>
    <recommendedName>
        <fullName evidence="6">Integral membrane bound transporter domain-containing protein</fullName>
    </recommendedName>
</protein>
<evidence type="ECO:0000313" key="7">
    <source>
        <dbReference type="EMBL" id="MBB5142335.1"/>
    </source>
</evidence>
<dbReference type="RefSeq" id="WP_183717700.1">
    <property type="nucleotide sequence ID" value="NZ_JACHGO010000001.1"/>
</dbReference>
<proteinExistence type="predicted"/>
<evidence type="ECO:0000256" key="2">
    <source>
        <dbReference type="ARBA" id="ARBA00022692"/>
    </source>
</evidence>
<evidence type="ECO:0000256" key="3">
    <source>
        <dbReference type="ARBA" id="ARBA00022989"/>
    </source>
</evidence>
<evidence type="ECO:0000256" key="4">
    <source>
        <dbReference type="ARBA" id="ARBA00023136"/>
    </source>
</evidence>
<sequence length="331" mass="35174">MPISSQHRNFMVRGVLYMLAMCIPIIISQVWNKPEVALLGALGALFALFIAPRYSPLPRVLCIGAGGLLVCIAASVGVLTQGNNNLALIPLVLFSWLAALPRPDQAYLSLVVKNMSAAALLTHFGMANSLAAAELFMAGLAFGALLSVLGIQFGSGQGDGASPFEEFKAFKSGAMNDYLFGMAVPLTVLVCTLAARGLNFSHPAWVGLTVLFVMHSNGATELRRIRDRALGTVLGVIAAAPAVFSIPTPLPLAIAIGLAALFIPYAQAGHYMLFSFIITFIVLLLIDLAMLNAGGDISLLSWRLLDTILACGGVLISNMILRLIERKRSHK</sequence>
<dbReference type="EMBL" id="JACHGO010000001">
    <property type="protein sequence ID" value="MBB5142335.1"/>
    <property type="molecule type" value="Genomic_DNA"/>
</dbReference>
<feature type="transmembrane region" description="Helical" evidence="5">
    <location>
        <begin position="250"/>
        <end position="266"/>
    </location>
</feature>
<comment type="caution">
    <text evidence="7">The sequence shown here is derived from an EMBL/GenBank/DDBJ whole genome shotgun (WGS) entry which is preliminary data.</text>
</comment>
<feature type="transmembrane region" description="Helical" evidence="5">
    <location>
        <begin position="12"/>
        <end position="31"/>
    </location>
</feature>
<dbReference type="Pfam" id="PF13515">
    <property type="entry name" value="FUSC_2"/>
    <property type="match status" value="1"/>
</dbReference>
<evidence type="ECO:0000259" key="6">
    <source>
        <dbReference type="Pfam" id="PF13515"/>
    </source>
</evidence>
<dbReference type="Proteomes" id="UP000539075">
    <property type="component" value="Unassembled WGS sequence"/>
</dbReference>
<feature type="transmembrane region" description="Helical" evidence="5">
    <location>
        <begin position="130"/>
        <end position="151"/>
    </location>
</feature>
<feature type="transmembrane region" description="Helical" evidence="5">
    <location>
        <begin position="273"/>
        <end position="294"/>
    </location>
</feature>
<dbReference type="AlphaFoldDB" id="A0A7W8C257"/>
<feature type="transmembrane region" description="Helical" evidence="5">
    <location>
        <begin position="61"/>
        <end position="79"/>
    </location>
</feature>
<keyword evidence="8" id="KW-1185">Reference proteome</keyword>
<name>A0A7W8C257_9BACT</name>
<feature type="transmembrane region" description="Helical" evidence="5">
    <location>
        <begin position="178"/>
        <end position="198"/>
    </location>
</feature>
<gene>
    <name evidence="7" type="ORF">HNQ38_000398</name>
</gene>